<dbReference type="GO" id="GO:0005737">
    <property type="term" value="C:cytoplasm"/>
    <property type="evidence" value="ECO:0007669"/>
    <property type="project" value="TreeGrafter"/>
</dbReference>
<dbReference type="SMART" id="SM00033">
    <property type="entry name" value="CH"/>
    <property type="match status" value="4"/>
</dbReference>
<dbReference type="GO" id="GO:0005884">
    <property type="term" value="C:actin filament"/>
    <property type="evidence" value="ECO:0007669"/>
    <property type="project" value="TreeGrafter"/>
</dbReference>
<evidence type="ECO:0000256" key="4">
    <source>
        <dbReference type="ARBA" id="ARBA00023203"/>
    </source>
</evidence>
<organism evidence="5 6">
    <name type="scientific">Paramuricea clavata</name>
    <name type="common">Red gorgonian</name>
    <name type="synonym">Violescent sea-whip</name>
    <dbReference type="NCBI Taxonomy" id="317549"/>
    <lineage>
        <taxon>Eukaryota</taxon>
        <taxon>Metazoa</taxon>
        <taxon>Cnidaria</taxon>
        <taxon>Anthozoa</taxon>
        <taxon>Octocorallia</taxon>
        <taxon>Malacalcyonacea</taxon>
        <taxon>Plexauridae</taxon>
        <taxon>Paramuricea</taxon>
    </lineage>
</organism>
<dbReference type="InterPro" id="IPR039959">
    <property type="entry name" value="Fimbrin/Plastin"/>
</dbReference>
<evidence type="ECO:0000256" key="2">
    <source>
        <dbReference type="ARBA" id="ARBA00022737"/>
    </source>
</evidence>
<keyword evidence="6" id="KW-1185">Reference proteome</keyword>
<dbReference type="GO" id="GO:0051017">
    <property type="term" value="P:actin filament bundle assembly"/>
    <property type="evidence" value="ECO:0007669"/>
    <property type="project" value="InterPro"/>
</dbReference>
<dbReference type="PANTHER" id="PTHR19961">
    <property type="entry name" value="FIMBRIN/PLASTIN"/>
    <property type="match status" value="1"/>
</dbReference>
<keyword evidence="4" id="KW-0009">Actin-binding</keyword>
<evidence type="ECO:0000256" key="3">
    <source>
        <dbReference type="ARBA" id="ARBA00022837"/>
    </source>
</evidence>
<dbReference type="EMBL" id="CACRXK020002474">
    <property type="protein sequence ID" value="CAB3994481.1"/>
    <property type="molecule type" value="Genomic_DNA"/>
</dbReference>
<dbReference type="GO" id="GO:0051639">
    <property type="term" value="P:actin filament network formation"/>
    <property type="evidence" value="ECO:0007669"/>
    <property type="project" value="TreeGrafter"/>
</dbReference>
<dbReference type="PROSITE" id="PS00020">
    <property type="entry name" value="ACTININ_2"/>
    <property type="match status" value="1"/>
</dbReference>
<dbReference type="InterPro" id="IPR011992">
    <property type="entry name" value="EF-hand-dom_pair"/>
</dbReference>
<dbReference type="CDD" id="cd21298">
    <property type="entry name" value="CH_PLS_rpt3"/>
    <property type="match status" value="1"/>
</dbReference>
<name>A0A6S7HFS2_PARCT</name>
<dbReference type="GO" id="GO:0051015">
    <property type="term" value="F:actin filament binding"/>
    <property type="evidence" value="ECO:0007669"/>
    <property type="project" value="InterPro"/>
</dbReference>
<dbReference type="CDD" id="cd21301">
    <property type="entry name" value="CH_PLS_rpt4"/>
    <property type="match status" value="1"/>
</dbReference>
<dbReference type="InterPro" id="IPR001589">
    <property type="entry name" value="Actinin_actin-bd_CS"/>
</dbReference>
<protein>
    <submittedName>
        <fullName evidence="5">Plastin-2</fullName>
    </submittedName>
</protein>
<dbReference type="OrthoDB" id="431378at2759"/>
<dbReference type="FunFam" id="1.10.418.10:FF:000010">
    <property type="entry name" value="Plastin-3 isoform 1"/>
    <property type="match status" value="1"/>
</dbReference>
<dbReference type="Proteomes" id="UP001152795">
    <property type="component" value="Unassembled WGS sequence"/>
</dbReference>
<dbReference type="Pfam" id="PF00307">
    <property type="entry name" value="CH"/>
    <property type="match status" value="4"/>
</dbReference>
<evidence type="ECO:0000313" key="6">
    <source>
        <dbReference type="Proteomes" id="UP001152795"/>
    </source>
</evidence>
<keyword evidence="1" id="KW-0479">Metal-binding</keyword>
<sequence length="615" mass="69155">MAELKQKVSFEEIAEFRSKFDKYVLPDSEKINMENFDELIKECDEQIPQFKLRKIVCDRRAAGESDELDFGEFLDIFSKLSTKTIGANFKQAVEKRENLTTVSTSSASAQGTKHSFLDAEKEMFSSWINTCLKDDSSLKDYLPIDAKKPNAIFAALKDGIILCKFINWAVANTIDERVMNRKKLTVYTIHENQTLVLNSAMAIGCSIVNIGAEDLIEGKPHLVLGLLWQIIRIGLFNRINIKHCPGISALLEGDESIADVSKLSPEEILLRWVNYHIRETGYSRIVKNFSEDIKDSEVYSILMKKIAPLTVDLDEPHITEADLTKRAEKVLENAKKLDCDSFVRPNDIVEGNPKLNLAFMCHLFNSHPSLVFDESEIIDIEETREEKTLRNWMNSLGVKPQVHHLFSDLSDGIALAQLFEQIKPGVVKWKSMTMPPFPKLSGKMKKLENCNYVVTIADELKLSVVGIGGQDIYEGNKKLILGLVSQAMHFYTLSLLQSIAGSDKPVKDDQIITWVNDKLQQHEKASKIANFKDPTIATSQAIIDLIDSIKPNSVYYPAVQTTDTDEAKFSNAKFAISMARKVGARIYGLPEDIVEVNPKMVMTIFACLMASGLKS</sequence>
<dbReference type="GO" id="GO:0046872">
    <property type="term" value="F:metal ion binding"/>
    <property type="evidence" value="ECO:0007669"/>
    <property type="project" value="UniProtKB-KW"/>
</dbReference>
<dbReference type="InterPro" id="IPR036872">
    <property type="entry name" value="CH_dom_sf"/>
</dbReference>
<dbReference type="AlphaFoldDB" id="A0A6S7HFS2"/>
<dbReference type="FunFam" id="1.10.418.10:FF:000016">
    <property type="entry name" value="Probable fimbrin"/>
    <property type="match status" value="1"/>
</dbReference>
<dbReference type="SUPFAM" id="SSF47473">
    <property type="entry name" value="EF-hand"/>
    <property type="match status" value="1"/>
</dbReference>
<dbReference type="CDD" id="cd21292">
    <property type="entry name" value="CH_PLS_rpt1"/>
    <property type="match status" value="1"/>
</dbReference>
<dbReference type="FunFam" id="1.10.418.10:FF:000042">
    <property type="entry name" value="Fimbrin, putative"/>
    <property type="match status" value="1"/>
</dbReference>
<reference evidence="5" key="1">
    <citation type="submission" date="2020-04" db="EMBL/GenBank/DDBJ databases">
        <authorList>
            <person name="Alioto T."/>
            <person name="Alioto T."/>
            <person name="Gomez Garrido J."/>
        </authorList>
    </citation>
    <scope>NUCLEOTIDE SEQUENCE</scope>
    <source>
        <strain evidence="5">A484AB</strain>
    </source>
</reference>
<keyword evidence="2" id="KW-0677">Repeat</keyword>
<dbReference type="PROSITE" id="PS50021">
    <property type="entry name" value="CH"/>
    <property type="match status" value="4"/>
</dbReference>
<dbReference type="PANTHER" id="PTHR19961:SF18">
    <property type="entry name" value="FI19014P1"/>
    <property type="match status" value="1"/>
</dbReference>
<dbReference type="SUPFAM" id="SSF47576">
    <property type="entry name" value="Calponin-homology domain, CH-domain"/>
    <property type="match status" value="1"/>
</dbReference>
<dbReference type="InterPro" id="IPR001715">
    <property type="entry name" value="CH_dom"/>
</dbReference>
<evidence type="ECO:0000256" key="1">
    <source>
        <dbReference type="ARBA" id="ARBA00022723"/>
    </source>
</evidence>
<gene>
    <name evidence="5" type="ORF">PACLA_8A056830</name>
</gene>
<keyword evidence="3" id="KW-0106">Calcium</keyword>
<evidence type="ECO:0000313" key="5">
    <source>
        <dbReference type="EMBL" id="CAB3994481.1"/>
    </source>
</evidence>
<accession>A0A6S7HFS2</accession>
<comment type="caution">
    <text evidence="5">The sequence shown here is derived from an EMBL/GenBank/DDBJ whole genome shotgun (WGS) entry which is preliminary data.</text>
</comment>
<dbReference type="GO" id="GO:0032432">
    <property type="term" value="C:actin filament bundle"/>
    <property type="evidence" value="ECO:0007669"/>
    <property type="project" value="TreeGrafter"/>
</dbReference>
<dbReference type="Gene3D" id="1.10.418.10">
    <property type="entry name" value="Calponin-like domain"/>
    <property type="match status" value="4"/>
</dbReference>
<proteinExistence type="predicted"/>